<protein>
    <submittedName>
        <fullName evidence="1">Uncharacterized protein</fullName>
    </submittedName>
</protein>
<accession>A0A6J7X3Y0</accession>
<proteinExistence type="predicted"/>
<organism evidence="1">
    <name type="scientific">uncultured Caudovirales phage</name>
    <dbReference type="NCBI Taxonomy" id="2100421"/>
    <lineage>
        <taxon>Viruses</taxon>
        <taxon>Duplodnaviria</taxon>
        <taxon>Heunggongvirae</taxon>
        <taxon>Uroviricota</taxon>
        <taxon>Caudoviricetes</taxon>
        <taxon>Peduoviridae</taxon>
        <taxon>Maltschvirus</taxon>
        <taxon>Maltschvirus maltsch</taxon>
    </lineage>
</organism>
<gene>
    <name evidence="1" type="ORF">UFOVP749_31</name>
</gene>
<name>A0A6J7X3Y0_9CAUD</name>
<dbReference type="EMBL" id="LR798344">
    <property type="protein sequence ID" value="CAB5225509.1"/>
    <property type="molecule type" value="Genomic_DNA"/>
</dbReference>
<evidence type="ECO:0000313" key="1">
    <source>
        <dbReference type="EMBL" id="CAB5225509.1"/>
    </source>
</evidence>
<sequence length="111" mass="12761">MIYESPSTAIALARYLATYISDDSTILAHVRHRFGVTLSKTDMAKMRASLPKKYLPGQGNPSGWDFKSDRSFRGHIRRRTDDPLLAALASYHLKHSKLKPHEIEYYRRLAQ</sequence>
<reference evidence="1" key="1">
    <citation type="submission" date="2020-05" db="EMBL/GenBank/DDBJ databases">
        <authorList>
            <person name="Chiriac C."/>
            <person name="Salcher M."/>
            <person name="Ghai R."/>
            <person name="Kavagutti S V."/>
        </authorList>
    </citation>
    <scope>NUCLEOTIDE SEQUENCE</scope>
</reference>